<feature type="binding site" evidence="7">
    <location>
        <position position="9"/>
    </location>
    <ligand>
        <name>S-adenosyl-L-methionine</name>
        <dbReference type="ChEBI" id="CHEBI:59789"/>
    </ligand>
</feature>
<dbReference type="GO" id="GO:0032259">
    <property type="term" value="P:methylation"/>
    <property type="evidence" value="ECO:0007669"/>
    <property type="project" value="UniProtKB-KW"/>
</dbReference>
<dbReference type="Pfam" id="PF02086">
    <property type="entry name" value="MethyltransfD12"/>
    <property type="match status" value="1"/>
</dbReference>
<gene>
    <name evidence="8" type="ORF">H8R02_27995</name>
</gene>
<sequence>MKDHSILRWSGSKARLLPSLLRFAPQRFNRYVEPFVGSAALYFAVQPSRAVLGDVNPEVIDVYRAIQENPHAVADALDSIPHDRAAYDVLRSIAPGHLDRPQRAARLIFLMKSCFNGVYRTNRSGHFNVPMGNRIYALPTRAQLELAHHRLRATDLVCSDFETTVKTSKSGDWVYLDPPYKPKGRYRGEFGYGARFTDECMVRLLEVARKLRSKGCFVMLSYKYDRDLVHHLADWHIHHASARRSVAGHSIFRESERELIVTSYS</sequence>
<dbReference type="Gene3D" id="1.10.1020.10">
    <property type="entry name" value="Adenine-specific Methyltransferase, Domain 2"/>
    <property type="match status" value="1"/>
</dbReference>
<evidence type="ECO:0000256" key="4">
    <source>
        <dbReference type="ARBA" id="ARBA00022679"/>
    </source>
</evidence>
<comment type="similarity">
    <text evidence="1">Belongs to the N(4)/N(6)-methyltransferase family.</text>
</comment>
<dbReference type="AlphaFoldDB" id="A0A923S596"/>
<dbReference type="EC" id="2.1.1.72" evidence="2"/>
<dbReference type="InterPro" id="IPR023095">
    <property type="entry name" value="Ade_MeTrfase_dom_2"/>
</dbReference>
<dbReference type="GO" id="GO:0009007">
    <property type="term" value="F:site-specific DNA-methyltransferase (adenine-specific) activity"/>
    <property type="evidence" value="ECO:0007669"/>
    <property type="project" value="UniProtKB-EC"/>
</dbReference>
<keyword evidence="4 8" id="KW-0808">Transferase</keyword>
<evidence type="ECO:0000256" key="2">
    <source>
        <dbReference type="ARBA" id="ARBA00011900"/>
    </source>
</evidence>
<reference evidence="8" key="1">
    <citation type="submission" date="2020-08" db="EMBL/GenBank/DDBJ databases">
        <title>Ramlibacter sp. GTP1 16S ribosomal RNA gene genome sequencing and assembly.</title>
        <authorList>
            <person name="Kang M."/>
        </authorList>
    </citation>
    <scope>NUCLEOTIDE SEQUENCE</scope>
    <source>
        <strain evidence="8">GTP1</strain>
    </source>
</reference>
<feature type="binding site" evidence="7">
    <location>
        <position position="13"/>
    </location>
    <ligand>
        <name>S-adenosyl-L-methionine</name>
        <dbReference type="ChEBI" id="CHEBI:59789"/>
    </ligand>
</feature>
<dbReference type="GO" id="GO:1904047">
    <property type="term" value="F:S-adenosyl-L-methionine binding"/>
    <property type="evidence" value="ECO:0007669"/>
    <property type="project" value="TreeGrafter"/>
</dbReference>
<evidence type="ECO:0000256" key="7">
    <source>
        <dbReference type="PIRSR" id="PIRSR000398-1"/>
    </source>
</evidence>
<dbReference type="InterPro" id="IPR012327">
    <property type="entry name" value="MeTrfase_D12"/>
</dbReference>
<dbReference type="Proteomes" id="UP000596827">
    <property type="component" value="Unassembled WGS sequence"/>
</dbReference>
<dbReference type="SUPFAM" id="SSF53335">
    <property type="entry name" value="S-adenosyl-L-methionine-dependent methyltransferases"/>
    <property type="match status" value="1"/>
</dbReference>
<evidence type="ECO:0000256" key="5">
    <source>
        <dbReference type="ARBA" id="ARBA00022691"/>
    </source>
</evidence>
<evidence type="ECO:0000256" key="6">
    <source>
        <dbReference type="ARBA" id="ARBA00047942"/>
    </source>
</evidence>
<dbReference type="GO" id="GO:0043565">
    <property type="term" value="F:sequence-specific DNA binding"/>
    <property type="evidence" value="ECO:0007669"/>
    <property type="project" value="TreeGrafter"/>
</dbReference>
<evidence type="ECO:0000313" key="9">
    <source>
        <dbReference type="Proteomes" id="UP000596827"/>
    </source>
</evidence>
<proteinExistence type="inferred from homology"/>
<feature type="binding site" evidence="7">
    <location>
        <position position="54"/>
    </location>
    <ligand>
        <name>S-adenosyl-L-methionine</name>
        <dbReference type="ChEBI" id="CHEBI:59789"/>
    </ligand>
</feature>
<evidence type="ECO:0000256" key="3">
    <source>
        <dbReference type="ARBA" id="ARBA00022603"/>
    </source>
</evidence>
<dbReference type="GO" id="GO:0006298">
    <property type="term" value="P:mismatch repair"/>
    <property type="evidence" value="ECO:0007669"/>
    <property type="project" value="TreeGrafter"/>
</dbReference>
<keyword evidence="9" id="KW-1185">Reference proteome</keyword>
<accession>A0A923S596</accession>
<evidence type="ECO:0000313" key="8">
    <source>
        <dbReference type="EMBL" id="MBC5768335.1"/>
    </source>
</evidence>
<keyword evidence="3 8" id="KW-0489">Methyltransferase</keyword>
<protein>
    <recommendedName>
        <fullName evidence="2">site-specific DNA-methyltransferase (adenine-specific)</fullName>
        <ecNumber evidence="2">2.1.1.72</ecNumber>
    </recommendedName>
</protein>
<dbReference type="PANTHER" id="PTHR30481:SF3">
    <property type="entry name" value="DNA ADENINE METHYLASE"/>
    <property type="match status" value="1"/>
</dbReference>
<feature type="binding site" evidence="7">
    <location>
        <position position="177"/>
    </location>
    <ligand>
        <name>S-adenosyl-L-methionine</name>
        <dbReference type="ChEBI" id="CHEBI:59789"/>
    </ligand>
</feature>
<keyword evidence="5" id="KW-0949">S-adenosyl-L-methionine</keyword>
<dbReference type="Gene3D" id="3.40.50.150">
    <property type="entry name" value="Vaccinia Virus protein VP39"/>
    <property type="match status" value="1"/>
</dbReference>
<dbReference type="PRINTS" id="PR00505">
    <property type="entry name" value="D12N6MTFRASE"/>
</dbReference>
<dbReference type="InterPro" id="IPR012263">
    <property type="entry name" value="M_m6A_EcoRV"/>
</dbReference>
<organism evidence="8 9">
    <name type="scientific">Ramlibacter albus</name>
    <dbReference type="NCBI Taxonomy" id="2079448"/>
    <lineage>
        <taxon>Bacteria</taxon>
        <taxon>Pseudomonadati</taxon>
        <taxon>Pseudomonadota</taxon>
        <taxon>Betaproteobacteria</taxon>
        <taxon>Burkholderiales</taxon>
        <taxon>Comamonadaceae</taxon>
        <taxon>Ramlibacter</taxon>
    </lineage>
</organism>
<dbReference type="InterPro" id="IPR029063">
    <property type="entry name" value="SAM-dependent_MTases_sf"/>
</dbReference>
<dbReference type="PIRSF" id="PIRSF000398">
    <property type="entry name" value="M_m6A_EcoRV"/>
    <property type="match status" value="1"/>
</dbReference>
<name>A0A923S596_9BURK</name>
<dbReference type="RefSeq" id="WP_187084985.1">
    <property type="nucleotide sequence ID" value="NZ_JACORU010000016.1"/>
</dbReference>
<dbReference type="EMBL" id="JACORU010000016">
    <property type="protein sequence ID" value="MBC5768335.1"/>
    <property type="molecule type" value="Genomic_DNA"/>
</dbReference>
<comment type="catalytic activity">
    <reaction evidence="6">
        <text>a 2'-deoxyadenosine in DNA + S-adenosyl-L-methionine = an N(6)-methyl-2'-deoxyadenosine in DNA + S-adenosyl-L-homocysteine + H(+)</text>
        <dbReference type="Rhea" id="RHEA:15197"/>
        <dbReference type="Rhea" id="RHEA-COMP:12418"/>
        <dbReference type="Rhea" id="RHEA-COMP:12419"/>
        <dbReference type="ChEBI" id="CHEBI:15378"/>
        <dbReference type="ChEBI" id="CHEBI:57856"/>
        <dbReference type="ChEBI" id="CHEBI:59789"/>
        <dbReference type="ChEBI" id="CHEBI:90615"/>
        <dbReference type="ChEBI" id="CHEBI:90616"/>
        <dbReference type="EC" id="2.1.1.72"/>
    </reaction>
</comment>
<dbReference type="GO" id="GO:0009307">
    <property type="term" value="P:DNA restriction-modification system"/>
    <property type="evidence" value="ECO:0007669"/>
    <property type="project" value="InterPro"/>
</dbReference>
<dbReference type="PANTHER" id="PTHR30481">
    <property type="entry name" value="DNA ADENINE METHYLASE"/>
    <property type="match status" value="1"/>
</dbReference>
<evidence type="ECO:0000256" key="1">
    <source>
        <dbReference type="ARBA" id="ARBA00006594"/>
    </source>
</evidence>
<dbReference type="NCBIfam" id="TIGR00571">
    <property type="entry name" value="dam"/>
    <property type="match status" value="1"/>
</dbReference>
<comment type="caution">
    <text evidence="8">The sequence shown here is derived from an EMBL/GenBank/DDBJ whole genome shotgun (WGS) entry which is preliminary data.</text>
</comment>